<feature type="region of interest" description="Disordered" evidence="2">
    <location>
        <begin position="1183"/>
        <end position="1251"/>
    </location>
</feature>
<feature type="compositionally biased region" description="Low complexity" evidence="2">
    <location>
        <begin position="953"/>
        <end position="982"/>
    </location>
</feature>
<dbReference type="InterPro" id="IPR006569">
    <property type="entry name" value="CID_dom"/>
</dbReference>
<feature type="compositionally biased region" description="Pro residues" evidence="2">
    <location>
        <begin position="937"/>
        <end position="952"/>
    </location>
</feature>
<feature type="compositionally biased region" description="Pro residues" evidence="2">
    <location>
        <begin position="887"/>
        <end position="922"/>
    </location>
</feature>
<dbReference type="Gene3D" id="1.25.40.90">
    <property type="match status" value="1"/>
</dbReference>
<keyword evidence="6" id="KW-1185">Reference proteome</keyword>
<evidence type="ECO:0000259" key="4">
    <source>
        <dbReference type="PROSITE" id="PS51391"/>
    </source>
</evidence>
<evidence type="ECO:0008006" key="7">
    <source>
        <dbReference type="Google" id="ProtNLM"/>
    </source>
</evidence>
<dbReference type="PANTHER" id="PTHR12550">
    <property type="entry name" value="HEPATOMA-DERIVED GROWTH FACTOR-RELATED"/>
    <property type="match status" value="1"/>
</dbReference>
<evidence type="ECO:0000313" key="6">
    <source>
        <dbReference type="Proteomes" id="UP001151287"/>
    </source>
</evidence>
<evidence type="ECO:0000256" key="2">
    <source>
        <dbReference type="SAM" id="MobiDB-lite"/>
    </source>
</evidence>
<feature type="compositionally biased region" description="Basic and acidic residues" evidence="2">
    <location>
        <begin position="409"/>
        <end position="447"/>
    </location>
</feature>
<feature type="compositionally biased region" description="Polar residues" evidence="2">
    <location>
        <begin position="107"/>
        <end position="139"/>
    </location>
</feature>
<dbReference type="Pfam" id="PF04818">
    <property type="entry name" value="CID"/>
    <property type="match status" value="1"/>
</dbReference>
<dbReference type="InterPro" id="IPR000313">
    <property type="entry name" value="PWWP_dom"/>
</dbReference>
<sequence>MGGRKKKGKAKCQLQLGDLVLAKVKGYPAWPAQIGNPEDWDKQPDPRKHFVEFFGTGEIAFVAAADIQVFTEETKARLLSRCQSKKTKNFVQAVEEICEAFDELKETSTSSPAHDQSSPDKGNSAVDSHSGSEASGSENKVTKSVEQELKSKKHKHEALKSENGVVETEIEASKSEEKQINKNSDELHKLEHCSVSSKKTVPDDLNLKNAHKGSLSTGSVVKKKRILDKAEGGELKKKDVDDDSLKAHSEKIDAPVERLDAKKEARKRLRSPTDVNSQLDGKETSKEETTLVKRTRHLPMSGMKGDIFTPDGPSSKQDEKRLVPLEEKKETRKEKGPPPKVPITSEENQALPDPHKVLLSDVKNSTKNNLRKNEKISSPQVAPGKVPPDSSSPNKMGKGRTGQAAFTRPQEKLEESVGGKKHLPPDKFKLEDYVDLTKESKKEEAVGAKKSQPSVQGKNPLLSPSKTLGKSSKGTGEKKKLLPKQEESKPMSKPLPEPTLTPQNRSGNNFSAECIVERDLVSEDRDTSMKHLIAVAQAVRKQVHSHGPSITIPASLSMPHGVLGTSSGSSQFFPMSQPGSVVQANKSTHISPSVVSSPANPVDPEHMNLSSPVYRSESDEAAAKELFEGALEALTRTKDSIARATRQAMECAKFGITNEIMEHLLSKMEVEPSFHRRVDLLFLVDSVTQCSNVQKGFAGETFIQTVQSVLPRLLTAAAPAGAAGRENRRQCLKVLRLWMERKIMPEPLLKKCIADLKKDDPVVDFSSMRRPTRAERSIDDPIRDMEDGFLVDEYGSNVSIDLPSLLTSNFFEEDEEFLPINPSGRNISCGELENKDVSALSKEPESFTKNPSPKPDSQPNNLSTTSTWEPLLEEGSRTGPDDQDHVPPLPGEPPPPPPPPPTNSPPPLPPPPPPPPPSPPPTISLQELHSPSEEELPPPPPPPPLPPGPPPLQVQSSVSPQMQQSPSMGIPPGMSQESLLAPPVQPPLPPGPPPMQLQSSSAPPAVASGPTQQMPVLPHPATGPPSAPPPYFINQNGPGNTLMQPLNFAANGSCSTAPGYSQTRMHLPPPSQMPGPNYPFQQGSMPFHQGPPPPIPMTQPPPPPNQPFMQPPCNFRPFPDNCHGTYPSDSFHGAYQPDCFRGPCPPEGYGYRGPFPPDSGFRGPFQPDGVSGQFPPEAGCNGPFPPDSFPGPYPPDGYYRPSMERPPFDPIGHRHPMQNAIPLGPPLQDHFHPQMAPCRPDNSAHNSWRPC</sequence>
<dbReference type="SMART" id="SM00582">
    <property type="entry name" value="RPR"/>
    <property type="match status" value="1"/>
</dbReference>
<dbReference type="GO" id="GO:0005634">
    <property type="term" value="C:nucleus"/>
    <property type="evidence" value="ECO:0007669"/>
    <property type="project" value="UniProtKB-ARBA"/>
</dbReference>
<feature type="compositionally biased region" description="Basic and acidic residues" evidence="2">
    <location>
        <begin position="229"/>
        <end position="263"/>
    </location>
</feature>
<feature type="compositionally biased region" description="Basic and acidic residues" evidence="2">
    <location>
        <begin position="837"/>
        <end position="846"/>
    </location>
</feature>
<feature type="compositionally biased region" description="Polar residues" evidence="2">
    <location>
        <begin position="1033"/>
        <end position="1045"/>
    </location>
</feature>
<feature type="compositionally biased region" description="Basic and acidic residues" evidence="2">
    <location>
        <begin position="475"/>
        <end position="490"/>
    </location>
</feature>
<organism evidence="5 6">
    <name type="scientific">Rhynchospora breviuscula</name>
    <dbReference type="NCBI Taxonomy" id="2022672"/>
    <lineage>
        <taxon>Eukaryota</taxon>
        <taxon>Viridiplantae</taxon>
        <taxon>Streptophyta</taxon>
        <taxon>Embryophyta</taxon>
        <taxon>Tracheophyta</taxon>
        <taxon>Spermatophyta</taxon>
        <taxon>Magnoliopsida</taxon>
        <taxon>Liliopsida</taxon>
        <taxon>Poales</taxon>
        <taxon>Cyperaceae</taxon>
        <taxon>Cyperoideae</taxon>
        <taxon>Rhynchosporeae</taxon>
        <taxon>Rhynchospora</taxon>
    </lineage>
</organism>
<accession>A0A9Q0HQ92</accession>
<comment type="caution">
    <text evidence="5">The sequence shown here is derived from an EMBL/GenBank/DDBJ whole genome shotgun (WGS) entry which is preliminary data.</text>
</comment>
<feature type="compositionally biased region" description="Basic and acidic residues" evidence="2">
    <location>
        <begin position="280"/>
        <end position="291"/>
    </location>
</feature>
<feature type="region of interest" description="Disordered" evidence="2">
    <location>
        <begin position="106"/>
        <end position="217"/>
    </location>
</feature>
<feature type="compositionally biased region" description="Basic and acidic residues" evidence="2">
    <location>
        <begin position="316"/>
        <end position="337"/>
    </location>
</feature>
<feature type="compositionally biased region" description="Low complexity" evidence="2">
    <location>
        <begin position="996"/>
        <end position="1010"/>
    </location>
</feature>
<dbReference type="PANTHER" id="PTHR12550:SF70">
    <property type="entry name" value="JIL-1 ANCHORING AND STABILIZING PROTEIN, ISOFORM A"/>
    <property type="match status" value="1"/>
</dbReference>
<feature type="compositionally biased region" description="Polar residues" evidence="2">
    <location>
        <begin position="847"/>
        <end position="868"/>
    </location>
</feature>
<dbReference type="InterPro" id="IPR008942">
    <property type="entry name" value="ENTH_VHS"/>
</dbReference>
<dbReference type="EMBL" id="JAMQYH010000003">
    <property type="protein sequence ID" value="KAJ1694511.1"/>
    <property type="molecule type" value="Genomic_DNA"/>
</dbReference>
<name>A0A9Q0HQ92_9POAL</name>
<gene>
    <name evidence="5" type="ORF">LUZ63_011209</name>
</gene>
<dbReference type="SMART" id="SM00293">
    <property type="entry name" value="PWWP"/>
    <property type="match status" value="1"/>
</dbReference>
<dbReference type="PROSITE" id="PS51391">
    <property type="entry name" value="CID"/>
    <property type="match status" value="1"/>
</dbReference>
<protein>
    <recommendedName>
        <fullName evidence="7">ENHANCER OF AG-4 protein 2</fullName>
    </recommendedName>
</protein>
<feature type="domain" description="PWWP" evidence="3">
    <location>
        <begin position="16"/>
        <end position="73"/>
    </location>
</feature>
<dbReference type="Gene3D" id="2.30.30.140">
    <property type="match status" value="1"/>
</dbReference>
<dbReference type="Proteomes" id="UP001151287">
    <property type="component" value="Unassembled WGS sequence"/>
</dbReference>
<dbReference type="GO" id="GO:0006397">
    <property type="term" value="P:mRNA processing"/>
    <property type="evidence" value="ECO:0007669"/>
    <property type="project" value="UniProtKB-KW"/>
</dbReference>
<feature type="compositionally biased region" description="Pro residues" evidence="2">
    <location>
        <begin position="983"/>
        <end position="995"/>
    </location>
</feature>
<dbReference type="Pfam" id="PF00855">
    <property type="entry name" value="PWWP"/>
    <property type="match status" value="1"/>
</dbReference>
<dbReference type="SUPFAM" id="SSF63748">
    <property type="entry name" value="Tudor/PWWP/MBT"/>
    <property type="match status" value="1"/>
</dbReference>
<dbReference type="PROSITE" id="PS50812">
    <property type="entry name" value="PWWP"/>
    <property type="match status" value="1"/>
</dbReference>
<feature type="compositionally biased region" description="Basic and acidic residues" evidence="2">
    <location>
        <begin position="874"/>
        <end position="885"/>
    </location>
</feature>
<dbReference type="OrthoDB" id="62853at2759"/>
<proteinExistence type="predicted"/>
<dbReference type="AlphaFoldDB" id="A0A9Q0HQ92"/>
<feature type="compositionally biased region" description="Basic and acidic residues" evidence="2">
    <location>
        <begin position="140"/>
        <end position="150"/>
    </location>
</feature>
<evidence type="ECO:0000256" key="1">
    <source>
        <dbReference type="ARBA" id="ARBA00022664"/>
    </source>
</evidence>
<feature type="domain" description="CID" evidence="4">
    <location>
        <begin position="619"/>
        <end position="760"/>
    </location>
</feature>
<evidence type="ECO:0000259" key="3">
    <source>
        <dbReference type="PROSITE" id="PS50812"/>
    </source>
</evidence>
<feature type="compositionally biased region" description="Pro residues" evidence="2">
    <location>
        <begin position="1183"/>
        <end position="1195"/>
    </location>
</feature>
<feature type="compositionally biased region" description="Low complexity" evidence="2">
    <location>
        <begin position="460"/>
        <end position="474"/>
    </location>
</feature>
<feature type="compositionally biased region" description="Basic and acidic residues" evidence="2">
    <location>
        <begin position="171"/>
        <end position="192"/>
    </location>
</feature>
<feature type="region of interest" description="Disordered" evidence="2">
    <location>
        <begin position="229"/>
        <end position="508"/>
    </location>
</feature>
<reference evidence="5" key="1">
    <citation type="journal article" date="2022" name="Cell">
        <title>Repeat-based holocentromeres influence genome architecture and karyotype evolution.</title>
        <authorList>
            <person name="Hofstatter P.G."/>
            <person name="Thangavel G."/>
            <person name="Lux T."/>
            <person name="Neumann P."/>
            <person name="Vondrak T."/>
            <person name="Novak P."/>
            <person name="Zhang M."/>
            <person name="Costa L."/>
            <person name="Castellani M."/>
            <person name="Scott A."/>
            <person name="Toegelov H."/>
            <person name="Fuchs J."/>
            <person name="Mata-Sucre Y."/>
            <person name="Dias Y."/>
            <person name="Vanzela A.L.L."/>
            <person name="Huettel B."/>
            <person name="Almeida C.C.S."/>
            <person name="Simkova H."/>
            <person name="Souza G."/>
            <person name="Pedrosa-Harand A."/>
            <person name="Macas J."/>
            <person name="Mayer K.F.X."/>
            <person name="Houben A."/>
            <person name="Marques A."/>
        </authorList>
    </citation>
    <scope>NUCLEOTIDE SEQUENCE</scope>
    <source>
        <strain evidence="5">RhyBre1mFocal</strain>
    </source>
</reference>
<feature type="region of interest" description="Disordered" evidence="2">
    <location>
        <begin position="837"/>
        <end position="1045"/>
    </location>
</feature>
<keyword evidence="1" id="KW-0507">mRNA processing</keyword>
<evidence type="ECO:0000313" key="5">
    <source>
        <dbReference type="EMBL" id="KAJ1694511.1"/>
    </source>
</evidence>
<feature type="compositionally biased region" description="Pro residues" evidence="2">
    <location>
        <begin position="1017"/>
        <end position="1031"/>
    </location>
</feature>
<dbReference type="PRINTS" id="PR01217">
    <property type="entry name" value="PRICHEXTENSN"/>
</dbReference>